<dbReference type="EMBL" id="LR797382">
    <property type="protein sequence ID" value="CAB4212251.1"/>
    <property type="molecule type" value="Genomic_DNA"/>
</dbReference>
<organism evidence="1">
    <name type="scientific">uncultured Caudovirales phage</name>
    <dbReference type="NCBI Taxonomy" id="2100421"/>
    <lineage>
        <taxon>Viruses</taxon>
        <taxon>Duplodnaviria</taxon>
        <taxon>Heunggongvirae</taxon>
        <taxon>Uroviricota</taxon>
        <taxon>Caudoviricetes</taxon>
        <taxon>Peduoviridae</taxon>
        <taxon>Maltschvirus</taxon>
        <taxon>Maltschvirus maltsch</taxon>
    </lineage>
</organism>
<name>A0A6J5SDU2_9CAUD</name>
<evidence type="ECO:0000313" key="1">
    <source>
        <dbReference type="EMBL" id="CAB4212251.1"/>
    </source>
</evidence>
<protein>
    <submittedName>
        <fullName evidence="1">Uncharacterized protein</fullName>
    </submittedName>
</protein>
<accession>A0A6J5SDU2</accession>
<sequence length="145" mass="15023">MAANTSPIFTGIPRNGFAKVTGVDGSMDGTDADVKLVFTAEATDGSFLQRLIMQPISTSGSTTTSAAALRVYLNNGSTVGTAANNQLIKEWSLAAIAVNVAGTVMSTGYELPLNIQIAPGYAIYVGVTAMAANTQWNITSVHGDY</sequence>
<reference evidence="1" key="1">
    <citation type="submission" date="2020-05" db="EMBL/GenBank/DDBJ databases">
        <authorList>
            <person name="Chiriac C."/>
            <person name="Salcher M."/>
            <person name="Ghai R."/>
            <person name="Kavagutti S V."/>
        </authorList>
    </citation>
    <scope>NUCLEOTIDE SEQUENCE</scope>
</reference>
<proteinExistence type="predicted"/>
<gene>
    <name evidence="1" type="ORF">UFOVP1437_2</name>
</gene>